<sequence length="143" mass="15101">MPSPGYLQMWLGKVISSPTFACQVLGCRGAAMPVPPALPLRSQIRWPQAGCTLGLHQVPRVLPCLRPSPSLLNCRSGGCRHSCTGCPGCCCACGLAPPFAWQIRGLQAWLHPGPAPGAQGAAVPAAQPLLSRLQIRGRRHGCY</sequence>
<reference evidence="1 2" key="1">
    <citation type="journal article" date="2020" name="Nature">
        <title>Six reference-quality genomes reveal evolution of bat adaptations.</title>
        <authorList>
            <person name="Jebb D."/>
            <person name="Huang Z."/>
            <person name="Pippel M."/>
            <person name="Hughes G.M."/>
            <person name="Lavrichenko K."/>
            <person name="Devanna P."/>
            <person name="Winkler S."/>
            <person name="Jermiin L.S."/>
            <person name="Skirmuntt E.C."/>
            <person name="Katzourakis A."/>
            <person name="Burkitt-Gray L."/>
            <person name="Ray D.A."/>
            <person name="Sullivan K.A.M."/>
            <person name="Roscito J.G."/>
            <person name="Kirilenko B.M."/>
            <person name="Davalos L.M."/>
            <person name="Corthals A.P."/>
            <person name="Power M.L."/>
            <person name="Jones G."/>
            <person name="Ransome R.D."/>
            <person name="Dechmann D.K.N."/>
            <person name="Locatelli A.G."/>
            <person name="Puechmaille S.J."/>
            <person name="Fedrigo O."/>
            <person name="Jarvis E.D."/>
            <person name="Hiller M."/>
            <person name="Vernes S.C."/>
            <person name="Myers E.W."/>
            <person name="Teeling E.C."/>
        </authorList>
    </citation>
    <scope>NUCLEOTIDE SEQUENCE [LARGE SCALE GENOMIC DNA]</scope>
    <source>
        <strain evidence="1">MMyoMyo1</strain>
        <tissue evidence="1">Flight muscle</tissue>
    </source>
</reference>
<comment type="caution">
    <text evidence="1">The sequence shown here is derived from an EMBL/GenBank/DDBJ whole genome shotgun (WGS) entry which is preliminary data.</text>
</comment>
<name>A0A7J7Z5V5_MYOMY</name>
<keyword evidence="2" id="KW-1185">Reference proteome</keyword>
<evidence type="ECO:0000313" key="1">
    <source>
        <dbReference type="EMBL" id="KAF6369080.1"/>
    </source>
</evidence>
<protein>
    <submittedName>
        <fullName evidence="1">Uncharacterized protein</fullName>
    </submittedName>
</protein>
<proteinExistence type="predicted"/>
<organism evidence="1 2">
    <name type="scientific">Myotis myotis</name>
    <name type="common">Greater mouse-eared bat</name>
    <name type="synonym">Vespertilio myotis</name>
    <dbReference type="NCBI Taxonomy" id="51298"/>
    <lineage>
        <taxon>Eukaryota</taxon>
        <taxon>Metazoa</taxon>
        <taxon>Chordata</taxon>
        <taxon>Craniata</taxon>
        <taxon>Vertebrata</taxon>
        <taxon>Euteleostomi</taxon>
        <taxon>Mammalia</taxon>
        <taxon>Eutheria</taxon>
        <taxon>Laurasiatheria</taxon>
        <taxon>Chiroptera</taxon>
        <taxon>Yangochiroptera</taxon>
        <taxon>Vespertilionidae</taxon>
        <taxon>Myotis</taxon>
    </lineage>
</organism>
<evidence type="ECO:0000313" key="2">
    <source>
        <dbReference type="Proteomes" id="UP000527355"/>
    </source>
</evidence>
<dbReference type="EMBL" id="JABWUV010000003">
    <property type="protein sequence ID" value="KAF6369080.1"/>
    <property type="molecule type" value="Genomic_DNA"/>
</dbReference>
<dbReference type="Proteomes" id="UP000527355">
    <property type="component" value="Unassembled WGS sequence"/>
</dbReference>
<gene>
    <name evidence="1" type="ORF">mMyoMyo1_010485</name>
</gene>
<dbReference type="AlphaFoldDB" id="A0A7J7Z5V5"/>
<accession>A0A7J7Z5V5</accession>